<dbReference type="InterPro" id="IPR003421">
    <property type="entry name" value="Opine_DH"/>
</dbReference>
<dbReference type="AlphaFoldDB" id="A0A6P8HJ81"/>
<evidence type="ECO:0000259" key="1">
    <source>
        <dbReference type="Pfam" id="PF02317"/>
    </source>
</evidence>
<reference evidence="3" key="1">
    <citation type="submission" date="2025-08" db="UniProtKB">
        <authorList>
            <consortium name="RefSeq"/>
        </authorList>
    </citation>
    <scope>IDENTIFICATION</scope>
    <source>
        <tissue evidence="3">Tentacle</tissue>
    </source>
</reference>
<dbReference type="PANTHER" id="PTHR38015:SF1">
    <property type="entry name" value="OPINE DEHYDROGENASE DOMAIN-CONTAINING PROTEIN"/>
    <property type="match status" value="1"/>
</dbReference>
<dbReference type="InParanoid" id="A0A6P8HJ81"/>
<dbReference type="Gene3D" id="1.10.1040.10">
    <property type="entry name" value="N-(1-d-carboxylethyl)-l-norvaline Dehydrogenase, domain 2"/>
    <property type="match status" value="1"/>
</dbReference>
<organism evidence="2 3">
    <name type="scientific">Actinia tenebrosa</name>
    <name type="common">Australian red waratah sea anemone</name>
    <dbReference type="NCBI Taxonomy" id="6105"/>
    <lineage>
        <taxon>Eukaryota</taxon>
        <taxon>Metazoa</taxon>
        <taxon>Cnidaria</taxon>
        <taxon>Anthozoa</taxon>
        <taxon>Hexacorallia</taxon>
        <taxon>Actiniaria</taxon>
        <taxon>Actiniidae</taxon>
        <taxon>Actinia</taxon>
    </lineage>
</organism>
<evidence type="ECO:0000313" key="2">
    <source>
        <dbReference type="Proteomes" id="UP000515163"/>
    </source>
</evidence>
<proteinExistence type="predicted"/>
<dbReference type="InterPro" id="IPR008927">
    <property type="entry name" value="6-PGluconate_DH-like_C_sf"/>
</dbReference>
<keyword evidence="2" id="KW-1185">Reference proteome</keyword>
<dbReference type="SUPFAM" id="SSF51735">
    <property type="entry name" value="NAD(P)-binding Rossmann-fold domains"/>
    <property type="match status" value="1"/>
</dbReference>
<evidence type="ECO:0000313" key="3">
    <source>
        <dbReference type="RefSeq" id="XP_031552650.1"/>
    </source>
</evidence>
<dbReference type="SUPFAM" id="SSF48179">
    <property type="entry name" value="6-phosphogluconate dehydrogenase C-terminal domain-like"/>
    <property type="match status" value="1"/>
</dbReference>
<dbReference type="KEGG" id="aten:116289859"/>
<name>A0A6P8HJ81_ACTTE</name>
<dbReference type="Proteomes" id="UP000515163">
    <property type="component" value="Unplaced"/>
</dbReference>
<dbReference type="InterPro" id="IPR036291">
    <property type="entry name" value="NAD(P)-bd_dom_sf"/>
</dbReference>
<dbReference type="GO" id="GO:0016491">
    <property type="term" value="F:oxidoreductase activity"/>
    <property type="evidence" value="ECO:0007669"/>
    <property type="project" value="InterPro"/>
</dbReference>
<accession>A0A6P8HJ81</accession>
<dbReference type="Gene3D" id="3.40.50.720">
    <property type="entry name" value="NAD(P)-binding Rossmann-like Domain"/>
    <property type="match status" value="1"/>
</dbReference>
<protein>
    <submittedName>
        <fullName evidence="3">Tauropine dehydrogenase-like</fullName>
    </submittedName>
</protein>
<dbReference type="RefSeq" id="XP_031552650.1">
    <property type="nucleotide sequence ID" value="XM_031696790.1"/>
</dbReference>
<sequence length="401" mass="44636">MAKPTKLVICGGGNGAHAWAGIASSQPDTDVCVLSLFQDEAERWSNSLKEHDFTVSLYRNEKVYNQLKTKPKLVTKQPEKAVPGCDVIALVLPAFAHEQYLEAIRPYIEPGTIIVGLPGQSGLEFQICGIVGDMASKCTLMNVESLPWATRITEFGKSCDVLGTKESLLGAVRVGSVPPKKDPYTVIQNLLGEKPVLKIKGDLLGVTLMCDAYLHPCILNDRWANWDGKPLDEQPLFYQGLSEQGAQWMSTMSDEVLAITKSIGEQSPKTDMNHVGHIFDWYKRCYANEIEDKSTLYKAITTNKAYKGLTHPMVQVDGGKWVPNFKHRYMVEDMPYGLIVTRGIAEVVGVKTPNIDKLILWAQKIMNKEYLVDGKIQGKDVKETRAPQRYGFTTLKELLGQ</sequence>
<gene>
    <name evidence="3" type="primary">LOC116289859</name>
</gene>
<dbReference type="InterPro" id="IPR013328">
    <property type="entry name" value="6PGD_dom2"/>
</dbReference>
<dbReference type="GeneID" id="116289859"/>
<dbReference type="InterPro" id="IPR051729">
    <property type="entry name" value="Opine/Lysopine_DH"/>
</dbReference>
<dbReference type="PANTHER" id="PTHR38015">
    <property type="entry name" value="BLR6086 PROTEIN"/>
    <property type="match status" value="1"/>
</dbReference>
<dbReference type="OrthoDB" id="6058913at2759"/>
<feature type="domain" description="Opine dehydrogenase" evidence="1">
    <location>
        <begin position="204"/>
        <end position="366"/>
    </location>
</feature>
<dbReference type="Pfam" id="PF02317">
    <property type="entry name" value="Octopine_DH"/>
    <property type="match status" value="1"/>
</dbReference>